<keyword evidence="2" id="KW-0812">Transmembrane</keyword>
<proteinExistence type="predicted"/>
<sequence length="316" mass="34490">MNSRTSGKKSTSARRAKRKKKSANPVLHPIQAWSTRWNKAGVAARTGMVAGTIVAILCVIAVLFTTIRYVDWSVRVSEARSVQSELAEQYDFNPGNIISDGQFFNSNAMSESEVQAFLDEQGAACTSQQCLRTMTFDTETQAADELCSEYTGASSQTAAQIINGAAKACGISQKVLLTMLQKEQHLVTATSPSDFQFKSAMGLSCPDDASCDPNYAGFFKQVYGAAKRYRYYLAHESNYGYHAGDLNYVQYNPDSSCGGSTVFIENDATALLYIYTPYQPNTAALQAGVGEGDSCSSYGNRNFSIIYDGWFGNPRK</sequence>
<organism evidence="3 4">
    <name type="scientific">Bifidobacterium tsurumiense</name>
    <dbReference type="NCBI Taxonomy" id="356829"/>
    <lineage>
        <taxon>Bacteria</taxon>
        <taxon>Bacillati</taxon>
        <taxon>Actinomycetota</taxon>
        <taxon>Actinomycetes</taxon>
        <taxon>Bifidobacteriales</taxon>
        <taxon>Bifidobacteriaceae</taxon>
        <taxon>Bifidobacterium</taxon>
    </lineage>
</organism>
<keyword evidence="2" id="KW-0472">Membrane</keyword>
<keyword evidence="2" id="KW-1133">Transmembrane helix</keyword>
<evidence type="ECO:0000313" key="3">
    <source>
        <dbReference type="EMBL" id="KFJ08049.1"/>
    </source>
</evidence>
<evidence type="ECO:0000256" key="2">
    <source>
        <dbReference type="SAM" id="Phobius"/>
    </source>
</evidence>
<name>A0A087EJU8_9BIFI</name>
<evidence type="ECO:0000313" key="4">
    <source>
        <dbReference type="Proteomes" id="UP000029080"/>
    </source>
</evidence>
<dbReference type="AlphaFoldDB" id="A0A087EJU8"/>
<evidence type="ECO:0000256" key="1">
    <source>
        <dbReference type="SAM" id="MobiDB-lite"/>
    </source>
</evidence>
<accession>A0A087EJU8</accession>
<feature type="compositionally biased region" description="Basic residues" evidence="1">
    <location>
        <begin position="11"/>
        <end position="22"/>
    </location>
</feature>
<dbReference type="Proteomes" id="UP000029080">
    <property type="component" value="Unassembled WGS sequence"/>
</dbReference>
<dbReference type="RefSeq" id="WP_238556510.1">
    <property type="nucleotide sequence ID" value="NZ_JGZU01000003.1"/>
</dbReference>
<feature type="transmembrane region" description="Helical" evidence="2">
    <location>
        <begin position="48"/>
        <end position="70"/>
    </location>
</feature>
<keyword evidence="4" id="KW-1185">Reference proteome</keyword>
<dbReference type="STRING" id="356829.BITS_0362"/>
<feature type="region of interest" description="Disordered" evidence="1">
    <location>
        <begin position="1"/>
        <end position="24"/>
    </location>
</feature>
<dbReference type="eggNOG" id="COG5479">
    <property type="taxonomic scope" value="Bacteria"/>
</dbReference>
<dbReference type="EMBL" id="JGZU01000003">
    <property type="protein sequence ID" value="KFJ08049.1"/>
    <property type="molecule type" value="Genomic_DNA"/>
</dbReference>
<comment type="caution">
    <text evidence="3">The sequence shown here is derived from an EMBL/GenBank/DDBJ whole genome shotgun (WGS) entry which is preliminary data.</text>
</comment>
<protein>
    <submittedName>
        <fullName evidence="3">Hemagglutinin-related protein</fullName>
    </submittedName>
</protein>
<gene>
    <name evidence="3" type="ORF">BITS_0362</name>
</gene>
<reference evidence="3 4" key="1">
    <citation type="submission" date="2014-03" db="EMBL/GenBank/DDBJ databases">
        <title>Genomics of Bifidobacteria.</title>
        <authorList>
            <person name="Ventura M."/>
            <person name="Milani C."/>
            <person name="Lugli G.A."/>
        </authorList>
    </citation>
    <scope>NUCLEOTIDE SEQUENCE [LARGE SCALE GENOMIC DNA]</scope>
    <source>
        <strain evidence="3 4">JCM 13495</strain>
    </source>
</reference>